<organism evidence="13 14">
    <name type="scientific">Novibacillus thermophilus</name>
    <dbReference type="NCBI Taxonomy" id="1471761"/>
    <lineage>
        <taxon>Bacteria</taxon>
        <taxon>Bacillati</taxon>
        <taxon>Bacillota</taxon>
        <taxon>Bacilli</taxon>
        <taxon>Bacillales</taxon>
        <taxon>Thermoactinomycetaceae</taxon>
        <taxon>Novibacillus</taxon>
    </lineage>
</organism>
<dbReference type="InterPro" id="IPR008242">
    <property type="entry name" value="Chor_mutase/pphenate_deHydtase"/>
</dbReference>
<dbReference type="PROSITE" id="PS51671">
    <property type="entry name" value="ACT"/>
    <property type="match status" value="1"/>
</dbReference>
<dbReference type="CDD" id="cd04905">
    <property type="entry name" value="ACT_CM-PDT"/>
    <property type="match status" value="1"/>
</dbReference>
<keyword evidence="7 10" id="KW-0456">Lyase</keyword>
<keyword evidence="4 10" id="KW-0028">Amino-acid biosynthesis</keyword>
<evidence type="ECO:0000256" key="10">
    <source>
        <dbReference type="RuleBase" id="RU361254"/>
    </source>
</evidence>
<keyword evidence="5 10" id="KW-0057">Aromatic amino acid biosynthesis</keyword>
<dbReference type="UniPathway" id="UPA00121">
    <property type="reaction ID" value="UER00345"/>
</dbReference>
<evidence type="ECO:0000256" key="3">
    <source>
        <dbReference type="ARBA" id="ARBA00021872"/>
    </source>
</evidence>
<dbReference type="EC" id="4.2.1.51" evidence="2 10"/>
<comment type="pathway">
    <text evidence="1 10">Amino-acid biosynthesis; L-phenylalanine biosynthesis; phenylpyruvate from prephenate: step 1/1.</text>
</comment>
<sequence length="292" mass="32493">MKRKAAYLGPKGTFTQEAAQYLLPASQYEFIPFKTIPDCINAVDNKSVDLGVVPVENTIEGSVNLTLDWLVHQVDIPITGELVYPISQHLLVHQSQRDLPLKAFEKILSHPQAVAQCQLFLRENLPQAEIEYANSTAEAAQVISEHPTKPWIAIGNKLAKDIYELSLRAESIEDNGNNFTRFIVIGQELKNGSRDVPYKTSVLVTLPEDFPGALHQVLAVFAWRKINLTRIESRPTKKGLGSYHFFIDIAMDAENVLMQGALAEIEALGCGIRLLGSYPCFAYTQKANSVTR</sequence>
<dbReference type="PIRSF" id="PIRSF001500">
    <property type="entry name" value="Chor_mut_pdt_Ppr"/>
    <property type="match status" value="1"/>
</dbReference>
<dbReference type="Pfam" id="PF00800">
    <property type="entry name" value="PDT"/>
    <property type="match status" value="1"/>
</dbReference>
<evidence type="ECO:0000256" key="4">
    <source>
        <dbReference type="ARBA" id="ARBA00022605"/>
    </source>
</evidence>
<keyword evidence="6 10" id="KW-0584">Phenylalanine biosynthesis</keyword>
<dbReference type="Proteomes" id="UP000188603">
    <property type="component" value="Chromosome"/>
</dbReference>
<evidence type="ECO:0000256" key="2">
    <source>
        <dbReference type="ARBA" id="ARBA00013147"/>
    </source>
</evidence>
<dbReference type="InterPro" id="IPR002912">
    <property type="entry name" value="ACT_dom"/>
</dbReference>
<protein>
    <recommendedName>
        <fullName evidence="3 10">Prephenate dehydratase</fullName>
        <shortName evidence="10">PDT</shortName>
        <ecNumber evidence="2 10">4.2.1.51</ecNumber>
    </recommendedName>
</protein>
<dbReference type="CDD" id="cd13633">
    <property type="entry name" value="PBP2_Sa-PDT_like"/>
    <property type="match status" value="1"/>
</dbReference>
<evidence type="ECO:0000256" key="5">
    <source>
        <dbReference type="ARBA" id="ARBA00023141"/>
    </source>
</evidence>
<dbReference type="FunFam" id="3.30.70.260:FF:000012">
    <property type="entry name" value="Prephenate dehydratase"/>
    <property type="match status" value="1"/>
</dbReference>
<evidence type="ECO:0000313" key="13">
    <source>
        <dbReference type="EMBL" id="AQS55206.1"/>
    </source>
</evidence>
<evidence type="ECO:0000313" key="14">
    <source>
        <dbReference type="Proteomes" id="UP000188603"/>
    </source>
</evidence>
<dbReference type="Gene3D" id="3.40.190.10">
    <property type="entry name" value="Periplasmic binding protein-like II"/>
    <property type="match status" value="2"/>
</dbReference>
<dbReference type="FunFam" id="3.40.190.10:FF:000064">
    <property type="entry name" value="Prephenate dehydratase"/>
    <property type="match status" value="1"/>
</dbReference>
<evidence type="ECO:0000256" key="1">
    <source>
        <dbReference type="ARBA" id="ARBA00004741"/>
    </source>
</evidence>
<dbReference type="PANTHER" id="PTHR21022:SF19">
    <property type="entry name" value="PREPHENATE DEHYDRATASE-RELATED"/>
    <property type="match status" value="1"/>
</dbReference>
<dbReference type="KEGG" id="ntr:B0W44_04870"/>
<proteinExistence type="predicted"/>
<dbReference type="PANTHER" id="PTHR21022">
    <property type="entry name" value="PREPHENATE DEHYDRATASE P PROTEIN"/>
    <property type="match status" value="1"/>
</dbReference>
<comment type="catalytic activity">
    <reaction evidence="8 10">
        <text>prephenate + H(+) = 3-phenylpyruvate + CO2 + H2O</text>
        <dbReference type="Rhea" id="RHEA:21648"/>
        <dbReference type="ChEBI" id="CHEBI:15377"/>
        <dbReference type="ChEBI" id="CHEBI:15378"/>
        <dbReference type="ChEBI" id="CHEBI:16526"/>
        <dbReference type="ChEBI" id="CHEBI:18005"/>
        <dbReference type="ChEBI" id="CHEBI:29934"/>
        <dbReference type="EC" id="4.2.1.51"/>
    </reaction>
</comment>
<dbReference type="SUPFAM" id="SSF55021">
    <property type="entry name" value="ACT-like"/>
    <property type="match status" value="1"/>
</dbReference>
<dbReference type="GO" id="GO:0009094">
    <property type="term" value="P:L-phenylalanine biosynthetic process"/>
    <property type="evidence" value="ECO:0007669"/>
    <property type="project" value="UniProtKB-UniPathway"/>
</dbReference>
<evidence type="ECO:0000256" key="9">
    <source>
        <dbReference type="PIRSR" id="PIRSR001500-2"/>
    </source>
</evidence>
<dbReference type="PROSITE" id="PS00858">
    <property type="entry name" value="PREPHENATE_DEHYDR_2"/>
    <property type="match status" value="1"/>
</dbReference>
<dbReference type="InterPro" id="IPR045865">
    <property type="entry name" value="ACT-like_dom_sf"/>
</dbReference>
<dbReference type="STRING" id="1471761.B0W44_04870"/>
<name>A0A1U9K5A5_9BACL</name>
<gene>
    <name evidence="10" type="primary">pheA</name>
    <name evidence="13" type="ORF">B0W44_04870</name>
</gene>
<dbReference type="InterPro" id="IPR001086">
    <property type="entry name" value="Preph_deHydtase"/>
</dbReference>
<dbReference type="InterPro" id="IPR018528">
    <property type="entry name" value="Preph_deHydtase_CS"/>
</dbReference>
<dbReference type="AlphaFoldDB" id="A0A1U9K5A5"/>
<evidence type="ECO:0000256" key="6">
    <source>
        <dbReference type="ARBA" id="ARBA00023222"/>
    </source>
</evidence>
<feature type="domain" description="ACT" evidence="12">
    <location>
        <begin position="202"/>
        <end position="279"/>
    </location>
</feature>
<dbReference type="OrthoDB" id="9802281at2"/>
<feature type="site" description="Essential for prephenate dehydratase activity" evidence="9">
    <location>
        <position position="180"/>
    </location>
</feature>
<dbReference type="GO" id="GO:0005737">
    <property type="term" value="C:cytoplasm"/>
    <property type="evidence" value="ECO:0007669"/>
    <property type="project" value="TreeGrafter"/>
</dbReference>
<reference evidence="13 14" key="1">
    <citation type="journal article" date="2015" name="Int. J. Syst. Evol. Microbiol.">
        <title>Novibacillus thermophilus gen. nov., sp. nov., a Gram-staining-negative and moderately thermophilic member of the family Thermoactinomycetaceae.</title>
        <authorList>
            <person name="Yang G."/>
            <person name="Chen J."/>
            <person name="Zhou S."/>
        </authorList>
    </citation>
    <scope>NUCLEOTIDE SEQUENCE [LARGE SCALE GENOMIC DNA]</scope>
    <source>
        <strain evidence="13 14">SG-1</strain>
    </source>
</reference>
<dbReference type="Pfam" id="PF01842">
    <property type="entry name" value="ACT"/>
    <property type="match status" value="1"/>
</dbReference>
<evidence type="ECO:0000259" key="12">
    <source>
        <dbReference type="PROSITE" id="PS51671"/>
    </source>
</evidence>
<evidence type="ECO:0000259" key="11">
    <source>
        <dbReference type="PROSITE" id="PS51171"/>
    </source>
</evidence>
<evidence type="ECO:0000256" key="7">
    <source>
        <dbReference type="ARBA" id="ARBA00023239"/>
    </source>
</evidence>
<feature type="domain" description="Prephenate dehydratase" evidence="11">
    <location>
        <begin position="4"/>
        <end position="187"/>
    </location>
</feature>
<evidence type="ECO:0000256" key="8">
    <source>
        <dbReference type="ARBA" id="ARBA00047848"/>
    </source>
</evidence>
<dbReference type="Gene3D" id="3.30.70.260">
    <property type="match status" value="1"/>
</dbReference>
<dbReference type="GO" id="GO:0004664">
    <property type="term" value="F:prephenate dehydratase activity"/>
    <property type="evidence" value="ECO:0007669"/>
    <property type="project" value="UniProtKB-UniRule"/>
</dbReference>
<keyword evidence="14" id="KW-1185">Reference proteome</keyword>
<dbReference type="SUPFAM" id="SSF53850">
    <property type="entry name" value="Periplasmic binding protein-like II"/>
    <property type="match status" value="1"/>
</dbReference>
<dbReference type="PROSITE" id="PS51171">
    <property type="entry name" value="PREPHENATE_DEHYDR_3"/>
    <property type="match status" value="1"/>
</dbReference>
<accession>A0A1U9K5A5</accession>
<dbReference type="NCBIfam" id="NF008865">
    <property type="entry name" value="PRK11898.1"/>
    <property type="match status" value="1"/>
</dbReference>
<dbReference type="RefSeq" id="WP_077719023.1">
    <property type="nucleotide sequence ID" value="NZ_CP019699.1"/>
</dbReference>
<dbReference type="EMBL" id="CP019699">
    <property type="protein sequence ID" value="AQS55206.1"/>
    <property type="molecule type" value="Genomic_DNA"/>
</dbReference>